<evidence type="ECO:0000256" key="6">
    <source>
        <dbReference type="ARBA" id="ARBA00023136"/>
    </source>
</evidence>
<sequence>MKIRMNITTQIILATILGVLFGGFFGKFMTSIDVFGNIFLRLIQMSIVLLVMGQIIEAVGGLNPRKLGKLGFKTVIVFITSSFLAALFGMVIGVLFKIGKGIDSTLLSDNPLPEMGTASSIEDTILNFFPTNIINSMAQGSIVQVIIFAIIFGLALSYVRLDDKENKIFQGTVQFNSVILKLVTLIMKIAPVGIFFIIASTIGNMGLQVLLPLAKYLLIYCLATFIFLFMWFLFVSLYCKVSMVKLIKNMAPMSIMALTTTSSAVTLPIALKDAKEKLGISERITKLVLPLGMSLNSNGSAMHMAITLVTISQIAGISYSGGEYFYLVILATLASLANAVVPGAGLVSLSIVVPQLGLPIESIALFAGVEWFVGMLRTILNVDSDTLSAFIIAKSENEIDYKIFNQ</sequence>
<dbReference type="Pfam" id="PF00375">
    <property type="entry name" value="SDF"/>
    <property type="match status" value="1"/>
</dbReference>
<comment type="caution">
    <text evidence="8">The sequence shown here is derived from an EMBL/GenBank/DDBJ whole genome shotgun (WGS) entry which is preliminary data.</text>
</comment>
<feature type="transmembrane region" description="Helical" evidence="7">
    <location>
        <begin position="7"/>
        <end position="26"/>
    </location>
</feature>
<keyword evidence="3" id="KW-1003">Cell membrane</keyword>
<dbReference type="GO" id="GO:0015293">
    <property type="term" value="F:symporter activity"/>
    <property type="evidence" value="ECO:0007669"/>
    <property type="project" value="UniProtKB-KW"/>
</dbReference>
<proteinExistence type="predicted"/>
<dbReference type="PRINTS" id="PR00173">
    <property type="entry name" value="EDTRNSPORT"/>
</dbReference>
<evidence type="ECO:0000256" key="2">
    <source>
        <dbReference type="ARBA" id="ARBA00022448"/>
    </source>
</evidence>
<dbReference type="GO" id="GO:0005886">
    <property type="term" value="C:plasma membrane"/>
    <property type="evidence" value="ECO:0007669"/>
    <property type="project" value="UniProtKB-SubCell"/>
</dbReference>
<gene>
    <name evidence="8" type="ORF">AN957_23100</name>
</gene>
<feature type="transmembrane region" description="Helical" evidence="7">
    <location>
        <begin position="74"/>
        <end position="96"/>
    </location>
</feature>
<name>A0A0Q3SNI8_9BACI</name>
<keyword evidence="5 7" id="KW-1133">Transmembrane helix</keyword>
<dbReference type="AlphaFoldDB" id="A0A0Q3SNI8"/>
<evidence type="ECO:0000313" key="8">
    <source>
        <dbReference type="EMBL" id="KQL21172.1"/>
    </source>
</evidence>
<reference evidence="8 9" key="1">
    <citation type="submission" date="2015-09" db="EMBL/GenBank/DDBJ databases">
        <title>Genome sequencing project for genomic taxonomy and phylogenomics of Bacillus-like bacteria.</title>
        <authorList>
            <person name="Liu B."/>
            <person name="Wang J."/>
            <person name="Zhu Y."/>
            <person name="Liu G."/>
            <person name="Chen Q."/>
            <person name="Chen Z."/>
            <person name="Lan J."/>
            <person name="Che J."/>
            <person name="Ge C."/>
            <person name="Shi H."/>
            <person name="Pan Z."/>
            <person name="Liu X."/>
        </authorList>
    </citation>
    <scope>NUCLEOTIDE SEQUENCE [LARGE SCALE GENOMIC DNA]</scope>
    <source>
        <strain evidence="8 9">FJAT-18043</strain>
    </source>
</reference>
<dbReference type="EMBL" id="LJIX01000006">
    <property type="protein sequence ID" value="KQL21172.1"/>
    <property type="molecule type" value="Genomic_DNA"/>
</dbReference>
<evidence type="ECO:0000256" key="7">
    <source>
        <dbReference type="SAM" id="Phobius"/>
    </source>
</evidence>
<dbReference type="InterPro" id="IPR001991">
    <property type="entry name" value="Na-dicarboxylate_symporter"/>
</dbReference>
<dbReference type="InterPro" id="IPR036458">
    <property type="entry name" value="Na:dicarbo_symporter_sf"/>
</dbReference>
<feature type="transmembrane region" description="Helical" evidence="7">
    <location>
        <begin position="251"/>
        <end position="271"/>
    </location>
</feature>
<dbReference type="Gene3D" id="1.10.3860.10">
    <property type="entry name" value="Sodium:dicarboxylate symporter"/>
    <property type="match status" value="1"/>
</dbReference>
<feature type="transmembrane region" description="Helical" evidence="7">
    <location>
        <begin position="324"/>
        <end position="351"/>
    </location>
</feature>
<evidence type="ECO:0000313" key="9">
    <source>
        <dbReference type="Proteomes" id="UP000050996"/>
    </source>
</evidence>
<dbReference type="STRING" id="1637975.AN957_23100"/>
<dbReference type="PATRIC" id="fig|1637975.4.peg.4621"/>
<evidence type="ECO:0000256" key="1">
    <source>
        <dbReference type="ARBA" id="ARBA00004651"/>
    </source>
</evidence>
<protein>
    <submittedName>
        <fullName evidence="8">Sodium:dicarboxylate symporter</fullName>
    </submittedName>
</protein>
<feature type="transmembrane region" description="Helical" evidence="7">
    <location>
        <begin position="300"/>
        <end position="317"/>
    </location>
</feature>
<dbReference type="RefSeq" id="WP_053477696.1">
    <property type="nucleotide sequence ID" value="NZ_CP041305.1"/>
</dbReference>
<keyword evidence="6 7" id="KW-0472">Membrane</keyword>
<feature type="transmembrane region" description="Helical" evidence="7">
    <location>
        <begin position="142"/>
        <end position="161"/>
    </location>
</feature>
<feature type="transmembrane region" description="Helical" evidence="7">
    <location>
        <begin position="217"/>
        <end position="239"/>
    </location>
</feature>
<feature type="transmembrane region" description="Helical" evidence="7">
    <location>
        <begin position="182"/>
        <end position="205"/>
    </location>
</feature>
<dbReference type="SUPFAM" id="SSF118215">
    <property type="entry name" value="Proton glutamate symport protein"/>
    <property type="match status" value="1"/>
</dbReference>
<dbReference type="PANTHER" id="PTHR42865">
    <property type="entry name" value="PROTON/GLUTAMATE-ASPARTATE SYMPORTER"/>
    <property type="match status" value="1"/>
</dbReference>
<keyword evidence="9" id="KW-1185">Reference proteome</keyword>
<keyword evidence="2" id="KW-0813">Transport</keyword>
<keyword evidence="4 7" id="KW-0812">Transmembrane</keyword>
<dbReference type="Proteomes" id="UP000050996">
    <property type="component" value="Unassembled WGS sequence"/>
</dbReference>
<evidence type="ECO:0000256" key="3">
    <source>
        <dbReference type="ARBA" id="ARBA00022475"/>
    </source>
</evidence>
<organism evidence="8 9">
    <name type="scientific">Cytobacillus solani</name>
    <dbReference type="NCBI Taxonomy" id="1637975"/>
    <lineage>
        <taxon>Bacteria</taxon>
        <taxon>Bacillati</taxon>
        <taxon>Bacillota</taxon>
        <taxon>Bacilli</taxon>
        <taxon>Bacillales</taxon>
        <taxon>Bacillaceae</taxon>
        <taxon>Cytobacillus</taxon>
    </lineage>
</organism>
<comment type="subcellular location">
    <subcellularLocation>
        <location evidence="1">Cell membrane</location>
        <topology evidence="1">Multi-pass membrane protein</topology>
    </subcellularLocation>
</comment>
<evidence type="ECO:0000256" key="5">
    <source>
        <dbReference type="ARBA" id="ARBA00022989"/>
    </source>
</evidence>
<dbReference type="PANTHER" id="PTHR42865:SF7">
    <property type="entry name" value="PROTON_GLUTAMATE-ASPARTATE SYMPORTER"/>
    <property type="match status" value="1"/>
</dbReference>
<evidence type="ECO:0000256" key="4">
    <source>
        <dbReference type="ARBA" id="ARBA00022692"/>
    </source>
</evidence>
<accession>A0A0Q3SNI8</accession>
<feature type="transmembrane region" description="Helical" evidence="7">
    <location>
        <begin position="38"/>
        <end position="62"/>
    </location>
</feature>